<dbReference type="Gene3D" id="1.10.287.860">
    <property type="entry name" value="Nucleotidyltransferase"/>
    <property type="match status" value="1"/>
</dbReference>
<dbReference type="InterPro" id="IPR007685">
    <property type="entry name" value="RelA_SpoT"/>
</dbReference>
<name>A0A7W3SVW3_9BACL</name>
<dbReference type="InterPro" id="IPR052366">
    <property type="entry name" value="GTP_Pyrophosphokinase"/>
</dbReference>
<evidence type="ECO:0000259" key="2">
    <source>
        <dbReference type="SMART" id="SM00954"/>
    </source>
</evidence>
<dbReference type="SUPFAM" id="SSF81301">
    <property type="entry name" value="Nucleotidyltransferase"/>
    <property type="match status" value="1"/>
</dbReference>
<keyword evidence="4" id="KW-1185">Reference proteome</keyword>
<evidence type="ECO:0000313" key="4">
    <source>
        <dbReference type="Proteomes" id="UP000567067"/>
    </source>
</evidence>
<protein>
    <submittedName>
        <fullName evidence="3">Putative GTP pyrophosphokinase</fullName>
        <ecNumber evidence="3">2.7.6.5</ecNumber>
    </submittedName>
</protein>
<dbReference type="PANTHER" id="PTHR47837">
    <property type="entry name" value="GTP PYROPHOSPHOKINASE YJBM"/>
    <property type="match status" value="1"/>
</dbReference>
<dbReference type="InterPro" id="IPR043519">
    <property type="entry name" value="NT_sf"/>
</dbReference>
<dbReference type="PANTHER" id="PTHR47837:SF2">
    <property type="entry name" value="GTP PYROPHOSPHOKINASE YWAC"/>
    <property type="match status" value="1"/>
</dbReference>
<dbReference type="AlphaFoldDB" id="A0A7W3SVW3"/>
<dbReference type="EMBL" id="JACJIP010000026">
    <property type="protein sequence ID" value="MBA9087144.1"/>
    <property type="molecule type" value="Genomic_DNA"/>
</dbReference>
<sequence>MGSELRIEQLKQMKYELTKLLLLYRCALDEIETKINILKQEFQALHDYSPIEHTKSRIKTPESILEKMIRKNLDLSFSTIKENIKDIAGLRITCSFIPDIYNVQEMLMKQNDLEVLEIKDYIESPKPNGYRSLHMLVNVPVFMSDSVEKVCVEIQIRTIAMDFWASLEHKIFYKYRQTVPEQLLKELKNAAESAHSLDLQMGDLHREIDEIKHMQGEDDFDIDIRKLVINNQQFLLPETLLELLGEKRK</sequence>
<feature type="domain" description="RelA/SpoT" evidence="2">
    <location>
        <begin position="56"/>
        <end position="179"/>
    </location>
</feature>
<dbReference type="GO" id="GO:0008728">
    <property type="term" value="F:GTP diphosphokinase activity"/>
    <property type="evidence" value="ECO:0007669"/>
    <property type="project" value="UniProtKB-EC"/>
</dbReference>
<comment type="caution">
    <text evidence="3">The sequence shown here is derived from an EMBL/GenBank/DDBJ whole genome shotgun (WGS) entry which is preliminary data.</text>
</comment>
<dbReference type="Pfam" id="PF04607">
    <property type="entry name" value="RelA_SpoT"/>
    <property type="match status" value="1"/>
</dbReference>
<keyword evidence="3" id="KW-0808">Transferase</keyword>
<dbReference type="SMART" id="SM00954">
    <property type="entry name" value="RelA_SpoT"/>
    <property type="match status" value="1"/>
</dbReference>
<dbReference type="RefSeq" id="WP_182537838.1">
    <property type="nucleotide sequence ID" value="NZ_JACJIP010000026.1"/>
</dbReference>
<proteinExistence type="predicted"/>
<gene>
    <name evidence="3" type="ORF">FHR92_003625</name>
</gene>
<reference evidence="3 4" key="1">
    <citation type="submission" date="2020-08" db="EMBL/GenBank/DDBJ databases">
        <title>Genomic Encyclopedia of Type Strains, Phase III (KMG-III): the genomes of soil and plant-associated and newly described type strains.</title>
        <authorList>
            <person name="Whitman W."/>
        </authorList>
    </citation>
    <scope>NUCLEOTIDE SEQUENCE [LARGE SCALE GENOMIC DNA]</scope>
    <source>
        <strain evidence="3 4">CECT 8693</strain>
    </source>
</reference>
<dbReference type="EC" id="2.7.6.5" evidence="3"/>
<comment type="pathway">
    <text evidence="1">Purine metabolism; ppGpp biosynthesis; ppGpp from GTP: step 1/2.</text>
</comment>
<dbReference type="Proteomes" id="UP000567067">
    <property type="component" value="Unassembled WGS sequence"/>
</dbReference>
<evidence type="ECO:0000313" key="3">
    <source>
        <dbReference type="EMBL" id="MBA9087144.1"/>
    </source>
</evidence>
<dbReference type="GO" id="GO:0016301">
    <property type="term" value="F:kinase activity"/>
    <property type="evidence" value="ECO:0007669"/>
    <property type="project" value="UniProtKB-KW"/>
</dbReference>
<dbReference type="Gene3D" id="3.30.460.10">
    <property type="entry name" value="Beta Polymerase, domain 2"/>
    <property type="match status" value="1"/>
</dbReference>
<dbReference type="CDD" id="cd05399">
    <property type="entry name" value="NT_Rel-Spo_like"/>
    <property type="match status" value="1"/>
</dbReference>
<dbReference type="UniPathway" id="UPA00908">
    <property type="reaction ID" value="UER00884"/>
</dbReference>
<organism evidence="3 4">
    <name type="scientific">Fontibacillus solani</name>
    <dbReference type="NCBI Taxonomy" id="1572857"/>
    <lineage>
        <taxon>Bacteria</taxon>
        <taxon>Bacillati</taxon>
        <taxon>Bacillota</taxon>
        <taxon>Bacilli</taxon>
        <taxon>Bacillales</taxon>
        <taxon>Paenibacillaceae</taxon>
        <taxon>Fontibacillus</taxon>
    </lineage>
</organism>
<accession>A0A7W3SVW3</accession>
<keyword evidence="3" id="KW-0418">Kinase</keyword>
<evidence type="ECO:0000256" key="1">
    <source>
        <dbReference type="ARBA" id="ARBA00004976"/>
    </source>
</evidence>
<dbReference type="GO" id="GO:0015970">
    <property type="term" value="P:guanosine tetraphosphate biosynthetic process"/>
    <property type="evidence" value="ECO:0007669"/>
    <property type="project" value="UniProtKB-UniPathway"/>
</dbReference>